<organism evidence="4 5">
    <name type="scientific">Fusibacillus kribbianus</name>
    <dbReference type="NCBI Taxonomy" id="3044208"/>
    <lineage>
        <taxon>Bacteria</taxon>
        <taxon>Bacillati</taxon>
        <taxon>Bacillota</taxon>
        <taxon>Clostridia</taxon>
        <taxon>Lachnospirales</taxon>
        <taxon>Lachnospiraceae</taxon>
        <taxon>Fusibacillus</taxon>
    </lineage>
</organism>
<dbReference type="Proteomes" id="UP001300383">
    <property type="component" value="Unassembled WGS sequence"/>
</dbReference>
<dbReference type="GO" id="GO:0051287">
    <property type="term" value="F:NAD binding"/>
    <property type="evidence" value="ECO:0007669"/>
    <property type="project" value="InterPro"/>
</dbReference>
<evidence type="ECO:0000313" key="5">
    <source>
        <dbReference type="Proteomes" id="UP001300383"/>
    </source>
</evidence>
<dbReference type="InterPro" id="IPR008927">
    <property type="entry name" value="6-PGluconate_DH-like_C_sf"/>
</dbReference>
<feature type="domain" description="Glycerol-3-phosphate dehydrogenase NAD-dependent N-terminal" evidence="2">
    <location>
        <begin position="4"/>
        <end position="112"/>
    </location>
</feature>
<accession>A0AAP4BDN5</accession>
<evidence type="ECO:0000256" key="1">
    <source>
        <dbReference type="ARBA" id="ARBA00023002"/>
    </source>
</evidence>
<evidence type="ECO:0000313" key="4">
    <source>
        <dbReference type="EMBL" id="MDI9243473.1"/>
    </source>
</evidence>
<dbReference type="PANTHER" id="PTHR38015:SF1">
    <property type="entry name" value="OPINE DEHYDROGENASE DOMAIN-CONTAINING PROTEIN"/>
    <property type="match status" value="1"/>
</dbReference>
<dbReference type="PANTHER" id="PTHR38015">
    <property type="entry name" value="BLR6086 PROTEIN"/>
    <property type="match status" value="1"/>
</dbReference>
<reference evidence="4 5" key="1">
    <citation type="submission" date="2023-05" db="EMBL/GenBank/DDBJ databases">
        <title>[ruminococcus] sp. nov., isolated from a pig farm feces dump.</title>
        <authorList>
            <person name="Chang Y.-H."/>
        </authorList>
    </citation>
    <scope>NUCLEOTIDE SEQUENCE [LARGE SCALE GENOMIC DNA]</scope>
    <source>
        <strain evidence="4 5">YH-rum2234</strain>
    </source>
</reference>
<evidence type="ECO:0000259" key="2">
    <source>
        <dbReference type="Pfam" id="PF01210"/>
    </source>
</evidence>
<dbReference type="SUPFAM" id="SSF48179">
    <property type="entry name" value="6-phosphogluconate dehydrogenase C-terminal domain-like"/>
    <property type="match status" value="1"/>
</dbReference>
<dbReference type="InterPro" id="IPR051729">
    <property type="entry name" value="Opine/Lysopine_DH"/>
</dbReference>
<sequence>MSRVTVIGAGNGGMTAAYHLSKTGHEVCLYDLPSFDRQIRAVQETGGIKALEGKNGDAYLFGGFEKIARATTDMEEAVSFADTMVMICPSFAQEILFAEMIPFLRDGQILIVMPGNFAGLVLHEMLEKSDRAGLEFTFVDAISIPWATRLNGPAQICIMGLKKFMPLSIFPGSHATEQLKKQVEEVMPIPVRYLESPLRAGLENINFGGHPLMTTVNIGLLENFEGNFNYYADCCSPATARATAKMDKERLAVGAAYGYQLWPELEIMNALYDGHCESVYEFNRSSVTHGKVKNSPASSKERYITEDVPYLLVPIDLLAKKAGLRPVIIESVIHLASAYNDTDYFTAGRTLEKMGLADMSVEEIRGFLKK</sequence>
<proteinExistence type="predicted"/>
<dbReference type="EMBL" id="JASGBQ010000035">
    <property type="protein sequence ID" value="MDI9243473.1"/>
    <property type="molecule type" value="Genomic_DNA"/>
</dbReference>
<dbReference type="Pfam" id="PF01210">
    <property type="entry name" value="NAD_Gly3P_dh_N"/>
    <property type="match status" value="1"/>
</dbReference>
<evidence type="ECO:0000259" key="3">
    <source>
        <dbReference type="Pfam" id="PF02317"/>
    </source>
</evidence>
<keyword evidence="5" id="KW-1185">Reference proteome</keyword>
<keyword evidence="1" id="KW-0560">Oxidoreductase</keyword>
<name>A0AAP4BDN5_9FIRM</name>
<dbReference type="RefSeq" id="WP_283231883.1">
    <property type="nucleotide sequence ID" value="NZ_JASGBQ010000035.1"/>
</dbReference>
<dbReference type="SUPFAM" id="SSF51735">
    <property type="entry name" value="NAD(P)-binding Rossmann-fold domains"/>
    <property type="match status" value="1"/>
</dbReference>
<dbReference type="GO" id="GO:0016616">
    <property type="term" value="F:oxidoreductase activity, acting on the CH-OH group of donors, NAD or NADP as acceptor"/>
    <property type="evidence" value="ECO:0007669"/>
    <property type="project" value="InterPro"/>
</dbReference>
<gene>
    <name evidence="4" type="ORF">QJ036_13555</name>
</gene>
<dbReference type="InterPro" id="IPR036291">
    <property type="entry name" value="NAD(P)-bd_dom_sf"/>
</dbReference>
<dbReference type="InterPro" id="IPR013328">
    <property type="entry name" value="6PGD_dom2"/>
</dbReference>
<dbReference type="Gene3D" id="3.40.50.720">
    <property type="entry name" value="NAD(P)-binding Rossmann-like Domain"/>
    <property type="match status" value="1"/>
</dbReference>
<dbReference type="Gene3D" id="1.10.1040.10">
    <property type="entry name" value="N-(1-d-carboxylethyl)-l-norvaline Dehydrogenase, domain 2"/>
    <property type="match status" value="1"/>
</dbReference>
<protein>
    <submittedName>
        <fullName evidence="4">NAD/NADP octopine/nopaline dehydrogenase family protein</fullName>
    </submittedName>
</protein>
<dbReference type="InterPro" id="IPR003421">
    <property type="entry name" value="Opine_DH"/>
</dbReference>
<dbReference type="AlphaFoldDB" id="A0AAP4BDN5"/>
<dbReference type="InterPro" id="IPR011128">
    <property type="entry name" value="G3P_DH_NAD-dep_N"/>
</dbReference>
<dbReference type="Pfam" id="PF02317">
    <property type="entry name" value="Octopine_DH"/>
    <property type="match status" value="1"/>
</dbReference>
<comment type="caution">
    <text evidence="4">The sequence shown here is derived from an EMBL/GenBank/DDBJ whole genome shotgun (WGS) entry which is preliminary data.</text>
</comment>
<feature type="domain" description="Opine dehydrogenase" evidence="3">
    <location>
        <begin position="195"/>
        <end position="339"/>
    </location>
</feature>
<dbReference type="GO" id="GO:0046168">
    <property type="term" value="P:glycerol-3-phosphate catabolic process"/>
    <property type="evidence" value="ECO:0007669"/>
    <property type="project" value="InterPro"/>
</dbReference>